<evidence type="ECO:0000313" key="9">
    <source>
        <dbReference type="RefSeq" id="XP_017299780.1"/>
    </source>
</evidence>
<proteinExistence type="predicted"/>
<dbReference type="Gene3D" id="2.40.10.10">
    <property type="entry name" value="Trypsin-like serine proteases"/>
    <property type="match status" value="1"/>
</dbReference>
<accession>A0A1S4EC33</accession>
<dbReference type="GO" id="GO:0005615">
    <property type="term" value="C:extracellular space"/>
    <property type="evidence" value="ECO:0007669"/>
    <property type="project" value="TreeGrafter"/>
</dbReference>
<dbReference type="RefSeq" id="XP_017299780.1">
    <property type="nucleotide sequence ID" value="XM_017444291.2"/>
</dbReference>
<evidence type="ECO:0000313" key="8">
    <source>
        <dbReference type="Proteomes" id="UP000079169"/>
    </source>
</evidence>
<keyword evidence="3" id="KW-0645">Protease</keyword>
<dbReference type="STRING" id="121845.A0A1S4EC33"/>
<dbReference type="SUPFAM" id="SSF50494">
    <property type="entry name" value="Trypsin-like serine proteases"/>
    <property type="match status" value="1"/>
</dbReference>
<evidence type="ECO:0000256" key="3">
    <source>
        <dbReference type="ARBA" id="ARBA00022670"/>
    </source>
</evidence>
<keyword evidence="4" id="KW-0378">Hydrolase</keyword>
<dbReference type="InterPro" id="IPR001254">
    <property type="entry name" value="Trypsin_dom"/>
</dbReference>
<name>A0A1S4EC33_DIACI</name>
<dbReference type="PANTHER" id="PTHR24264:SF65">
    <property type="entry name" value="SRCR DOMAIN-CONTAINING PROTEIN"/>
    <property type="match status" value="1"/>
</dbReference>
<evidence type="ECO:0000259" key="7">
    <source>
        <dbReference type="PROSITE" id="PS50240"/>
    </source>
</evidence>
<evidence type="ECO:0000256" key="2">
    <source>
        <dbReference type="ARBA" id="ARBA00022525"/>
    </source>
</evidence>
<reference evidence="9" key="1">
    <citation type="submission" date="2025-08" db="UniProtKB">
        <authorList>
            <consortium name="RefSeq"/>
        </authorList>
    </citation>
    <scope>IDENTIFICATION</scope>
</reference>
<dbReference type="Pfam" id="PF00089">
    <property type="entry name" value="Trypsin"/>
    <property type="match status" value="1"/>
</dbReference>
<dbReference type="PaxDb" id="121845-A0A1S4EC33"/>
<dbReference type="PRINTS" id="PR00722">
    <property type="entry name" value="CHYMOTRYPSIN"/>
</dbReference>
<dbReference type="GO" id="GO:0006508">
    <property type="term" value="P:proteolysis"/>
    <property type="evidence" value="ECO:0007669"/>
    <property type="project" value="UniProtKB-KW"/>
</dbReference>
<organism evidence="8 9">
    <name type="scientific">Diaphorina citri</name>
    <name type="common">Asian citrus psyllid</name>
    <dbReference type="NCBI Taxonomy" id="121845"/>
    <lineage>
        <taxon>Eukaryota</taxon>
        <taxon>Metazoa</taxon>
        <taxon>Ecdysozoa</taxon>
        <taxon>Arthropoda</taxon>
        <taxon>Hexapoda</taxon>
        <taxon>Insecta</taxon>
        <taxon>Pterygota</taxon>
        <taxon>Neoptera</taxon>
        <taxon>Paraneoptera</taxon>
        <taxon>Hemiptera</taxon>
        <taxon>Sternorrhyncha</taxon>
        <taxon>Psylloidea</taxon>
        <taxon>Psyllidae</taxon>
        <taxon>Diaphorininae</taxon>
        <taxon>Diaphorina</taxon>
    </lineage>
</organism>
<dbReference type="PROSITE" id="PS50240">
    <property type="entry name" value="TRYPSIN_DOM"/>
    <property type="match status" value="1"/>
</dbReference>
<dbReference type="GO" id="GO:0004252">
    <property type="term" value="F:serine-type endopeptidase activity"/>
    <property type="evidence" value="ECO:0007669"/>
    <property type="project" value="InterPro"/>
</dbReference>
<dbReference type="CDD" id="cd00190">
    <property type="entry name" value="Tryp_SPc"/>
    <property type="match status" value="1"/>
</dbReference>
<dbReference type="KEGG" id="dci:103509735"/>
<keyword evidence="5" id="KW-0720">Serine protease</keyword>
<dbReference type="PANTHER" id="PTHR24264">
    <property type="entry name" value="TRYPSIN-RELATED"/>
    <property type="match status" value="1"/>
</dbReference>
<dbReference type="Proteomes" id="UP000079169">
    <property type="component" value="Unplaced"/>
</dbReference>
<evidence type="ECO:0000256" key="5">
    <source>
        <dbReference type="ARBA" id="ARBA00022825"/>
    </source>
</evidence>
<dbReference type="InterPro" id="IPR043504">
    <property type="entry name" value="Peptidase_S1_PA_chymotrypsin"/>
</dbReference>
<dbReference type="AlphaFoldDB" id="A0A1S4EC33"/>
<keyword evidence="8" id="KW-1185">Reference proteome</keyword>
<feature type="domain" description="Peptidase S1" evidence="7">
    <location>
        <begin position="4"/>
        <end position="189"/>
    </location>
</feature>
<dbReference type="FunFam" id="2.40.10.10:FF:000118">
    <property type="entry name" value="Chymotrypsinogen A"/>
    <property type="match status" value="1"/>
</dbReference>
<dbReference type="InterPro" id="IPR009003">
    <property type="entry name" value="Peptidase_S1_PA"/>
</dbReference>
<dbReference type="SMART" id="SM00020">
    <property type="entry name" value="Tryp_SPc"/>
    <property type="match status" value="1"/>
</dbReference>
<dbReference type="InterPro" id="IPR050127">
    <property type="entry name" value="Serine_Proteases_S1"/>
</dbReference>
<keyword evidence="2" id="KW-0964">Secreted</keyword>
<gene>
    <name evidence="9" type="primary">LOC103509735</name>
</gene>
<keyword evidence="6" id="KW-1015">Disulfide bond</keyword>
<protein>
    <submittedName>
        <fullName evidence="9">Trypsin-like</fullName>
    </submittedName>
</protein>
<evidence type="ECO:0000256" key="1">
    <source>
        <dbReference type="ARBA" id="ARBA00004613"/>
    </source>
</evidence>
<dbReference type="InterPro" id="IPR018114">
    <property type="entry name" value="TRYPSIN_HIS"/>
</dbReference>
<comment type="subcellular location">
    <subcellularLocation>
        <location evidence="1">Secreted</location>
    </subcellularLocation>
</comment>
<evidence type="ECO:0000256" key="6">
    <source>
        <dbReference type="ARBA" id="ARBA00023157"/>
    </source>
</evidence>
<dbReference type="InterPro" id="IPR001314">
    <property type="entry name" value="Peptidase_S1A"/>
</dbReference>
<dbReference type="PROSITE" id="PS00134">
    <property type="entry name" value="TRYPSIN_HIS"/>
    <property type="match status" value="1"/>
</dbReference>
<evidence type="ECO:0000256" key="4">
    <source>
        <dbReference type="ARBA" id="ARBA00022801"/>
    </source>
</evidence>
<sequence length="189" mass="20931">MDRIVGGWTTEVNEYPWVVALEQAGKFFCGGTLISDRYVLTAAHCRQKDLIVVISEHNRATVYETQIETRRVVKVLTHPKYNAQGAKSHDHDIALLKLDTPLEFKPTVSPVCLPQLGEKFTQRTGTVVGWGRVEESGQIASDLRATQVPVMSNQECRQFPGFEAKLTGNMMCAGYVEGGKDSCQVSSAR</sequence>
<dbReference type="GeneID" id="103509735"/>
<dbReference type="OMA" id="TTEVNEY"/>